<gene>
    <name evidence="1" type="ORF">PspP123CL_24850</name>
</gene>
<organism evidence="1">
    <name type="scientific">Pseudomonas syringae</name>
    <dbReference type="NCBI Taxonomy" id="317"/>
    <lineage>
        <taxon>Bacteria</taxon>
        <taxon>Pseudomonadati</taxon>
        <taxon>Pseudomonadota</taxon>
        <taxon>Gammaproteobacteria</taxon>
        <taxon>Pseudomonadales</taxon>
        <taxon>Pseudomonadaceae</taxon>
        <taxon>Pseudomonas</taxon>
    </lineage>
</organism>
<sequence length="247" mass="26755">MFWNRNNILKVELLTPVALTVPPAPPPPDTPEQSVDKRVTTNAELAFKLITYGSLASQAALLILGYSILVGRYEQFGIDTNELALGIPSLLLNGYVDLFSRAIDMASQWPTIGPGLLAFIFVAVAAVFVSLVTQRLTTAIIVGLSAWIGIFLFVAFFVPALGVQSGVNKGLADFNKYTHLEASLGLEKIHTVITDKNERLTGHLILADGKSTFLLVGTKVIKLDGSSGRVIRETKLTVKKPPEEPKK</sequence>
<protein>
    <submittedName>
        <fullName evidence="1">Uncharacterized protein</fullName>
    </submittedName>
</protein>
<evidence type="ECO:0000313" key="1">
    <source>
        <dbReference type="EMBL" id="NAO79101.1"/>
    </source>
</evidence>
<proteinExistence type="predicted"/>
<accession>A0A6B2B1I0</accession>
<dbReference type="RefSeq" id="WP_024662911.1">
    <property type="nucleotide sequence ID" value="NZ_JAJISS010000027.1"/>
</dbReference>
<dbReference type="AlphaFoldDB" id="A0A6B2B1I0"/>
<comment type="caution">
    <text evidence="1">The sequence shown here is derived from an EMBL/GenBank/DDBJ whole genome shotgun (WGS) entry which is preliminary data.</text>
</comment>
<reference evidence="1" key="1">
    <citation type="journal article" date="2020" name="Phytopathology">
        <title>Zucchini vein clearing disease is caused by several lineages within Pseudomonas syringae species complex.</title>
        <authorList>
            <person name="Lacault C."/>
            <person name="Briand M."/>
            <person name="Jacques M.A."/>
            <person name="Darrasse A."/>
        </authorList>
    </citation>
    <scope>NUCLEOTIDE SEQUENCE</scope>
    <source>
        <strain evidence="1">P123</strain>
    </source>
</reference>
<name>A0A6B2B1I0_PSESX</name>
<dbReference type="EMBL" id="VLIF01000029">
    <property type="protein sequence ID" value="NAO79101.1"/>
    <property type="molecule type" value="Genomic_DNA"/>
</dbReference>